<organism evidence="1 2">
    <name type="scientific">Pomacea canaliculata</name>
    <name type="common">Golden apple snail</name>
    <dbReference type="NCBI Taxonomy" id="400727"/>
    <lineage>
        <taxon>Eukaryota</taxon>
        <taxon>Metazoa</taxon>
        <taxon>Spiralia</taxon>
        <taxon>Lophotrochozoa</taxon>
        <taxon>Mollusca</taxon>
        <taxon>Gastropoda</taxon>
        <taxon>Caenogastropoda</taxon>
        <taxon>Architaenioglossa</taxon>
        <taxon>Ampullarioidea</taxon>
        <taxon>Ampullariidae</taxon>
        <taxon>Pomacea</taxon>
    </lineage>
</organism>
<comment type="caution">
    <text evidence="1">The sequence shown here is derived from an EMBL/GenBank/DDBJ whole genome shotgun (WGS) entry which is preliminary data.</text>
</comment>
<accession>A0A2T7NRL8</accession>
<dbReference type="Proteomes" id="UP000245119">
    <property type="component" value="Linkage Group LG10"/>
</dbReference>
<gene>
    <name evidence="1" type="ORF">C0Q70_17094</name>
</gene>
<reference evidence="1 2" key="1">
    <citation type="submission" date="2018-04" db="EMBL/GenBank/DDBJ databases">
        <title>The genome of golden apple snail Pomacea canaliculata provides insight into stress tolerance and invasive adaptation.</title>
        <authorList>
            <person name="Liu C."/>
            <person name="Liu B."/>
            <person name="Ren Y."/>
            <person name="Zhang Y."/>
            <person name="Wang H."/>
            <person name="Li S."/>
            <person name="Jiang F."/>
            <person name="Yin L."/>
            <person name="Zhang G."/>
            <person name="Qian W."/>
            <person name="Fan W."/>
        </authorList>
    </citation>
    <scope>NUCLEOTIDE SEQUENCE [LARGE SCALE GENOMIC DNA]</scope>
    <source>
        <strain evidence="1">SZHN2017</strain>
        <tissue evidence="1">Muscle</tissue>
    </source>
</reference>
<name>A0A2T7NRL8_POMCA</name>
<dbReference type="EMBL" id="PZQS01000010">
    <property type="protein sequence ID" value="PVD23820.1"/>
    <property type="molecule type" value="Genomic_DNA"/>
</dbReference>
<protein>
    <submittedName>
        <fullName evidence="1">Uncharacterized protein</fullName>
    </submittedName>
</protein>
<sequence length="225" mass="25859">MRLAKLFLRGFGQYEERGNYTILYDGEGILEFGLTEQHIIHDGKDASSKGGCLPEPTTWETRRPVNFHTQEGASGGSIEYLVQLANTVGANPWVCIPHAADDNYVRQFATYLKQHLRPDLKVYVEYSNEVWNGIFRQTQYTGEKGKVMFPSEPGWKAGMKYFNVRASEVASIWNQVNNRCGALKRDRLTNVYAWQTGYQDYYRQALEDLGDRKTNFPGHGHHWLL</sequence>
<keyword evidence="2" id="KW-1185">Reference proteome</keyword>
<dbReference type="AlphaFoldDB" id="A0A2T7NRL8"/>
<evidence type="ECO:0000313" key="1">
    <source>
        <dbReference type="EMBL" id="PVD23820.1"/>
    </source>
</evidence>
<evidence type="ECO:0000313" key="2">
    <source>
        <dbReference type="Proteomes" id="UP000245119"/>
    </source>
</evidence>
<proteinExistence type="predicted"/>